<feature type="transmembrane region" description="Helical" evidence="7">
    <location>
        <begin position="184"/>
        <end position="206"/>
    </location>
</feature>
<organism evidence="8 9">
    <name type="scientific">Hyphomonas johnsonii MHS-2</name>
    <dbReference type="NCBI Taxonomy" id="1280950"/>
    <lineage>
        <taxon>Bacteria</taxon>
        <taxon>Pseudomonadati</taxon>
        <taxon>Pseudomonadota</taxon>
        <taxon>Alphaproteobacteria</taxon>
        <taxon>Hyphomonadales</taxon>
        <taxon>Hyphomonadaceae</taxon>
        <taxon>Hyphomonas</taxon>
    </lineage>
</organism>
<feature type="transmembrane region" description="Helical" evidence="7">
    <location>
        <begin position="38"/>
        <end position="62"/>
    </location>
</feature>
<evidence type="ECO:0000256" key="1">
    <source>
        <dbReference type="ARBA" id="ARBA00004651"/>
    </source>
</evidence>
<dbReference type="Gene3D" id="1.10.3860.10">
    <property type="entry name" value="Sodium:dicarboxylate symporter"/>
    <property type="match status" value="1"/>
</dbReference>
<feature type="transmembrane region" description="Helical" evidence="7">
    <location>
        <begin position="138"/>
        <end position="163"/>
    </location>
</feature>
<dbReference type="RefSeq" id="WP_051618731.1">
    <property type="nucleotide sequence ID" value="NZ_ARYK01000011.1"/>
</dbReference>
<evidence type="ECO:0000256" key="6">
    <source>
        <dbReference type="ARBA" id="ARBA00023136"/>
    </source>
</evidence>
<dbReference type="PANTHER" id="PTHR42865:SF7">
    <property type="entry name" value="PROTON_GLUTAMATE-ASPARTATE SYMPORTER"/>
    <property type="match status" value="1"/>
</dbReference>
<keyword evidence="9" id="KW-1185">Reference proteome</keyword>
<sequence>MNKALAFWFEMVLWKRILIALVLGGVVGALVGDSIVNISWVGALFVRLIKMLIVPLVFVTLVSGVVSMHDPKRLGSIGGRAIILYLGTTLAAIAIGLVLAVIVRPGVGIDLSSASPAEFQAPIDLKDRLLSIVPVNPFAAFAQADLLAIIFFALLTGAGLLMIGEKGRPLAANFESATELMLKMTGLVMEFAPFGVFALVAVVMGTTGPQTFVYLFLLSIVVLVGCALQVFVTQVLLLKLLARLPVLPFLRGVREAQLVAFSTSSSSATLPASLSAAEHNLGIKPAVASSVLPLGATINMDGTALYVGVVTIFSTQAFGIPLDFSDYVLIGLTTTLVSVGTASVPSASLFLLAAVLESVGMSPAQTALVVGFILPFDRVLDMTRTVVNVTGDLCVATIVARWEGEIDTDIYKARPVE</sequence>
<dbReference type="InterPro" id="IPR001991">
    <property type="entry name" value="Na-dicarboxylate_symporter"/>
</dbReference>
<reference evidence="8 9" key="1">
    <citation type="journal article" date="2014" name="Antonie Van Leeuwenhoek">
        <title>Hyphomonas beringensis sp. nov. and Hyphomonas chukchiensis sp. nov., isolated from surface seawater of the Bering Sea and Chukchi Sea.</title>
        <authorList>
            <person name="Li C."/>
            <person name="Lai Q."/>
            <person name="Li G."/>
            <person name="Dong C."/>
            <person name="Wang J."/>
            <person name="Liao Y."/>
            <person name="Shao Z."/>
        </authorList>
    </citation>
    <scope>NUCLEOTIDE SEQUENCE [LARGE SCALE GENOMIC DNA]</scope>
    <source>
        <strain evidence="8 9">MHS-2</strain>
    </source>
</reference>
<feature type="transmembrane region" description="Helical" evidence="7">
    <location>
        <begin position="328"/>
        <end position="356"/>
    </location>
</feature>
<protein>
    <submittedName>
        <fullName evidence="8">Proton/glutamate symporter</fullName>
    </submittedName>
</protein>
<dbReference type="PATRIC" id="fig|1280950.3.peg.3264"/>
<dbReference type="Proteomes" id="UP000025171">
    <property type="component" value="Unassembled WGS sequence"/>
</dbReference>
<feature type="transmembrane region" description="Helical" evidence="7">
    <location>
        <begin position="12"/>
        <end position="32"/>
    </location>
</feature>
<dbReference type="EMBL" id="ARYK01000011">
    <property type="protein sequence ID" value="KCZ87956.1"/>
    <property type="molecule type" value="Genomic_DNA"/>
</dbReference>
<dbReference type="OrthoDB" id="9766690at2"/>
<feature type="transmembrane region" description="Helical" evidence="7">
    <location>
        <begin position="212"/>
        <end position="238"/>
    </location>
</feature>
<evidence type="ECO:0000256" key="2">
    <source>
        <dbReference type="ARBA" id="ARBA00022448"/>
    </source>
</evidence>
<dbReference type="Pfam" id="PF00375">
    <property type="entry name" value="SDF"/>
    <property type="match status" value="1"/>
</dbReference>
<dbReference type="eggNOG" id="COG1301">
    <property type="taxonomic scope" value="Bacteria"/>
</dbReference>
<dbReference type="PANTHER" id="PTHR42865">
    <property type="entry name" value="PROTON/GLUTAMATE-ASPARTATE SYMPORTER"/>
    <property type="match status" value="1"/>
</dbReference>
<dbReference type="PRINTS" id="PR00173">
    <property type="entry name" value="EDTRNSPORT"/>
</dbReference>
<gene>
    <name evidence="8" type="ORF">HJO_16270</name>
</gene>
<accession>A0A059FBL9</accession>
<evidence type="ECO:0000256" key="3">
    <source>
        <dbReference type="ARBA" id="ARBA00022475"/>
    </source>
</evidence>
<evidence type="ECO:0000256" key="7">
    <source>
        <dbReference type="SAM" id="Phobius"/>
    </source>
</evidence>
<feature type="transmembrane region" description="Helical" evidence="7">
    <location>
        <begin position="82"/>
        <end position="103"/>
    </location>
</feature>
<dbReference type="SUPFAM" id="SSF118215">
    <property type="entry name" value="Proton glutamate symport protein"/>
    <property type="match status" value="1"/>
</dbReference>
<keyword evidence="6 7" id="KW-0472">Membrane</keyword>
<keyword evidence="5 7" id="KW-1133">Transmembrane helix</keyword>
<dbReference type="InterPro" id="IPR036458">
    <property type="entry name" value="Na:dicarbo_symporter_sf"/>
</dbReference>
<keyword evidence="2" id="KW-0813">Transport</keyword>
<evidence type="ECO:0000313" key="9">
    <source>
        <dbReference type="Proteomes" id="UP000025171"/>
    </source>
</evidence>
<comment type="subcellular location">
    <subcellularLocation>
        <location evidence="1">Cell membrane</location>
        <topology evidence="1">Multi-pass membrane protein</topology>
    </subcellularLocation>
</comment>
<feature type="transmembrane region" description="Helical" evidence="7">
    <location>
        <begin position="304"/>
        <end position="322"/>
    </location>
</feature>
<keyword evidence="4 7" id="KW-0812">Transmembrane</keyword>
<keyword evidence="3" id="KW-1003">Cell membrane</keyword>
<dbReference type="AlphaFoldDB" id="A0A059FBL9"/>
<dbReference type="STRING" id="1280950.HJO_16270"/>
<evidence type="ECO:0000313" key="8">
    <source>
        <dbReference type="EMBL" id="KCZ87956.1"/>
    </source>
</evidence>
<dbReference type="GO" id="GO:0015293">
    <property type="term" value="F:symporter activity"/>
    <property type="evidence" value="ECO:0007669"/>
    <property type="project" value="UniProtKB-KW"/>
</dbReference>
<evidence type="ECO:0000256" key="5">
    <source>
        <dbReference type="ARBA" id="ARBA00022989"/>
    </source>
</evidence>
<comment type="caution">
    <text evidence="8">The sequence shown here is derived from an EMBL/GenBank/DDBJ whole genome shotgun (WGS) entry which is preliminary data.</text>
</comment>
<dbReference type="GO" id="GO:0005886">
    <property type="term" value="C:plasma membrane"/>
    <property type="evidence" value="ECO:0007669"/>
    <property type="project" value="UniProtKB-SubCell"/>
</dbReference>
<proteinExistence type="predicted"/>
<name>A0A059FBL9_9PROT</name>
<evidence type="ECO:0000256" key="4">
    <source>
        <dbReference type="ARBA" id="ARBA00022692"/>
    </source>
</evidence>